<dbReference type="Pfam" id="PF01040">
    <property type="entry name" value="UbiA"/>
    <property type="match status" value="1"/>
</dbReference>
<sequence length="307" mass="35534">MTKKSRKNTVSSDKRLLPLKRSSRLFYFFRLIRLPNLLIIAFTLLFTHYFLVPADFHTVYKFSQLFLLIISTTLIAAGGYVINDYFDVKIDLVNKPDKVLINKVFTKKSIWQIYVLLNFLALLAGFLADMKIALIQIFCGLSLYFYALYLKKIALLGNGLVALLSALVVLLANVLYEKNFPLVYLFAGFAFFISLIRELVKDIEDIEGDKAGNCQTFPILFGVFNTKLLIFSVILLFFLSLFYFPHWLFLSIPYYLLYCFFISILLLTLAWQVFFAKSKADFHRVSNFSKLIMLLGMVGMIFLQIQF</sequence>
<dbReference type="InterPro" id="IPR000537">
    <property type="entry name" value="UbiA_prenyltransferase"/>
</dbReference>
<protein>
    <submittedName>
        <fullName evidence="7">4-hydroxybenzoate polyprenyltransferase</fullName>
    </submittedName>
</protein>
<dbReference type="EMBL" id="FONY01000020">
    <property type="protein sequence ID" value="SFF21449.1"/>
    <property type="molecule type" value="Genomic_DNA"/>
</dbReference>
<evidence type="ECO:0000313" key="8">
    <source>
        <dbReference type="Proteomes" id="UP000199513"/>
    </source>
</evidence>
<dbReference type="InterPro" id="IPR050475">
    <property type="entry name" value="Prenyltransferase_related"/>
</dbReference>
<dbReference type="STRING" id="1003.SAMN04488541_102055"/>
<dbReference type="Gene3D" id="1.20.120.1780">
    <property type="entry name" value="UbiA prenyltransferase"/>
    <property type="match status" value="1"/>
</dbReference>
<name>A0A1I2GWJ1_9BACT</name>
<accession>A0A1I2GWJ1</accession>
<dbReference type="GO" id="GO:0016765">
    <property type="term" value="F:transferase activity, transferring alkyl or aryl (other than methyl) groups"/>
    <property type="evidence" value="ECO:0007669"/>
    <property type="project" value="InterPro"/>
</dbReference>
<keyword evidence="4 6" id="KW-1133">Transmembrane helix</keyword>
<keyword evidence="2" id="KW-1003">Cell membrane</keyword>
<evidence type="ECO:0000256" key="5">
    <source>
        <dbReference type="ARBA" id="ARBA00023136"/>
    </source>
</evidence>
<comment type="subcellular location">
    <subcellularLocation>
        <location evidence="1">Membrane</location>
        <topology evidence="1">Multi-pass membrane protein</topology>
    </subcellularLocation>
</comment>
<evidence type="ECO:0000313" key="7">
    <source>
        <dbReference type="EMBL" id="SFF21449.1"/>
    </source>
</evidence>
<dbReference type="PANTHER" id="PTHR42723:SF1">
    <property type="entry name" value="CHLOROPHYLL SYNTHASE, CHLOROPLASTIC"/>
    <property type="match status" value="1"/>
</dbReference>
<keyword evidence="8" id="KW-1185">Reference proteome</keyword>
<dbReference type="PANTHER" id="PTHR42723">
    <property type="entry name" value="CHLOROPHYLL SYNTHASE"/>
    <property type="match status" value="1"/>
</dbReference>
<reference evidence="7 8" key="1">
    <citation type="submission" date="2016-10" db="EMBL/GenBank/DDBJ databases">
        <authorList>
            <person name="de Groot N.N."/>
        </authorList>
    </citation>
    <scope>NUCLEOTIDE SEQUENCE [LARGE SCALE GENOMIC DNA]</scope>
    <source>
        <strain>GEY</strain>
        <strain evidence="8">DSM 9560</strain>
    </source>
</reference>
<dbReference type="AlphaFoldDB" id="A0A1I2GWJ1"/>
<feature type="transmembrane region" description="Helical" evidence="6">
    <location>
        <begin position="25"/>
        <end position="50"/>
    </location>
</feature>
<feature type="transmembrane region" description="Helical" evidence="6">
    <location>
        <begin position="133"/>
        <end position="150"/>
    </location>
</feature>
<keyword evidence="7" id="KW-0808">Transferase</keyword>
<dbReference type="RefSeq" id="WP_177217363.1">
    <property type="nucleotide sequence ID" value="NZ_FONY01000020.1"/>
</dbReference>
<feature type="transmembrane region" description="Helical" evidence="6">
    <location>
        <begin position="110"/>
        <end position="127"/>
    </location>
</feature>
<keyword evidence="3 6" id="KW-0812">Transmembrane</keyword>
<dbReference type="GO" id="GO:0016020">
    <property type="term" value="C:membrane"/>
    <property type="evidence" value="ECO:0007669"/>
    <property type="project" value="UniProtKB-SubCell"/>
</dbReference>
<gene>
    <name evidence="7" type="ORF">SAMN04488541_102055</name>
</gene>
<feature type="transmembrane region" description="Helical" evidence="6">
    <location>
        <begin position="62"/>
        <end position="82"/>
    </location>
</feature>
<feature type="transmembrane region" description="Helical" evidence="6">
    <location>
        <begin position="155"/>
        <end position="176"/>
    </location>
</feature>
<feature type="transmembrane region" description="Helical" evidence="6">
    <location>
        <begin position="288"/>
        <end position="305"/>
    </location>
</feature>
<feature type="transmembrane region" description="Helical" evidence="6">
    <location>
        <begin position="255"/>
        <end position="276"/>
    </location>
</feature>
<dbReference type="Gene3D" id="1.10.357.140">
    <property type="entry name" value="UbiA prenyltransferase"/>
    <property type="match status" value="1"/>
</dbReference>
<evidence type="ECO:0000256" key="6">
    <source>
        <dbReference type="SAM" id="Phobius"/>
    </source>
</evidence>
<keyword evidence="5 6" id="KW-0472">Membrane</keyword>
<evidence type="ECO:0000256" key="4">
    <source>
        <dbReference type="ARBA" id="ARBA00022989"/>
    </source>
</evidence>
<evidence type="ECO:0000256" key="2">
    <source>
        <dbReference type="ARBA" id="ARBA00022475"/>
    </source>
</evidence>
<organism evidence="7 8">
    <name type="scientific">Thermoflexibacter ruber</name>
    <dbReference type="NCBI Taxonomy" id="1003"/>
    <lineage>
        <taxon>Bacteria</taxon>
        <taxon>Pseudomonadati</taxon>
        <taxon>Bacteroidota</taxon>
        <taxon>Cytophagia</taxon>
        <taxon>Cytophagales</taxon>
        <taxon>Thermoflexibacteraceae</taxon>
        <taxon>Thermoflexibacter</taxon>
    </lineage>
</organism>
<dbReference type="Proteomes" id="UP000199513">
    <property type="component" value="Unassembled WGS sequence"/>
</dbReference>
<evidence type="ECO:0000256" key="3">
    <source>
        <dbReference type="ARBA" id="ARBA00022692"/>
    </source>
</evidence>
<dbReference type="InterPro" id="IPR044878">
    <property type="entry name" value="UbiA_sf"/>
</dbReference>
<feature type="transmembrane region" description="Helical" evidence="6">
    <location>
        <begin position="182"/>
        <end position="200"/>
    </location>
</feature>
<feature type="transmembrane region" description="Helical" evidence="6">
    <location>
        <begin position="228"/>
        <end position="249"/>
    </location>
</feature>
<evidence type="ECO:0000256" key="1">
    <source>
        <dbReference type="ARBA" id="ARBA00004141"/>
    </source>
</evidence>
<proteinExistence type="predicted"/>
<dbReference type="CDD" id="cd13961">
    <property type="entry name" value="PT_UbiA_DGGGPS"/>
    <property type="match status" value="1"/>
</dbReference>